<comment type="cofactor">
    <cofactor evidence="13">
        <name>[2Fe-2S] cluster</name>
        <dbReference type="ChEBI" id="CHEBI:190135"/>
    </cofactor>
    <text evidence="13">Binds 1 [2Fe-2S] cluster. The cluster is coordinated with 3 cysteines and 1 arginine.</text>
</comment>
<dbReference type="EMBL" id="JAQMWT010000531">
    <property type="protein sequence ID" value="KAJ8600084.1"/>
    <property type="molecule type" value="Genomic_DNA"/>
</dbReference>
<keyword evidence="11 13" id="KW-0411">Iron-sulfur</keyword>
<dbReference type="GO" id="GO:0051539">
    <property type="term" value="F:4 iron, 4 sulfur cluster binding"/>
    <property type="evidence" value="ECO:0007669"/>
    <property type="project" value="UniProtKB-KW"/>
</dbReference>
<evidence type="ECO:0000256" key="10">
    <source>
        <dbReference type="ARBA" id="ARBA00023004"/>
    </source>
</evidence>
<feature type="binding site" evidence="13">
    <location>
        <position position="320"/>
    </location>
    <ligand>
        <name>[2Fe-2S] cluster</name>
        <dbReference type="ChEBI" id="CHEBI:190135"/>
    </ligand>
</feature>
<dbReference type="PROSITE" id="PS51918">
    <property type="entry name" value="RADICAL_SAM"/>
    <property type="match status" value="1"/>
</dbReference>
<feature type="binding site" evidence="13">
    <location>
        <position position="110"/>
    </location>
    <ligand>
        <name>[4Fe-4S] cluster</name>
        <dbReference type="ChEBI" id="CHEBI:49883"/>
        <note>4Fe-4S-S-AdoMet</note>
    </ligand>
</feature>
<evidence type="ECO:0000256" key="11">
    <source>
        <dbReference type="ARBA" id="ARBA00023014"/>
    </source>
</evidence>
<dbReference type="SFLD" id="SFLDG01278">
    <property type="entry name" value="biotin_synthase_like"/>
    <property type="match status" value="1"/>
</dbReference>
<dbReference type="PANTHER" id="PTHR22976">
    <property type="entry name" value="BIOTIN SYNTHASE"/>
    <property type="match status" value="1"/>
</dbReference>
<sequence>MMLSSSRWIRRGLSTAAAEERTITVTRVIPHHETPETPPPREGLARAAGLHAHVLEAYPVRSDWTVPEIRAIYNMPLLELVREATLVHRAYWESRDVQRCTLLSIKTGGCTENCGYCSQSTRYKTHVKPTPQMTVDQVLEAARRAKEAGSTRFCMGAAWRQLGNKRRAFSDILEMVEKVSAEGLEVCATLGMLDPTQATQLKQAGLTAYNHNLDTSRDYYPSVVTTRTYDDRLDTIANVRAAGISVCSGGILGLGEAEHDRVSMLHTFATLPGGHPESLPVNALVAVSGTPMEDTPPVSVFEMTRMIATARVVLPKTMVRLSAGRLEFSKGEQALMFLAGANSIFNGDKLLTTPNPNVDDDAALFDTLGLTGIKPRPRAD</sequence>
<comment type="cofactor">
    <cofactor evidence="12">
        <name>[2Fe-2S] cluster</name>
        <dbReference type="ChEBI" id="CHEBI:190135"/>
    </cofactor>
</comment>
<dbReference type="GO" id="GO:0009102">
    <property type="term" value="P:biotin biosynthetic process"/>
    <property type="evidence" value="ECO:0007669"/>
    <property type="project" value="UniProtKB-KW"/>
</dbReference>
<keyword evidence="7 13" id="KW-0001">2Fe-2S</keyword>
<dbReference type="SMART" id="SM00729">
    <property type="entry name" value="Elp3"/>
    <property type="match status" value="1"/>
</dbReference>
<comment type="similarity">
    <text evidence="2">Belongs to the radical SAM superfamily. Biotin synthase family.</text>
</comment>
<feature type="domain" description="Radical SAM core" evidence="14">
    <location>
        <begin position="95"/>
        <end position="325"/>
    </location>
</feature>
<keyword evidence="16" id="KW-1185">Reference proteome</keyword>
<dbReference type="Gene3D" id="3.20.20.70">
    <property type="entry name" value="Aldolase class I"/>
    <property type="match status" value="1"/>
</dbReference>
<comment type="cofactor">
    <cofactor evidence="13">
        <name>[4Fe-4S] cluster</name>
        <dbReference type="ChEBI" id="CHEBI:49883"/>
    </cofactor>
    <text evidence="13">Binds 1 [4Fe-4S] cluster. The cluster is coordinated with 3 cysteines and an exchangeable S-adenosyl-L-methionine.</text>
</comment>
<dbReference type="InterPro" id="IPR006638">
    <property type="entry name" value="Elp3/MiaA/NifB-like_rSAM"/>
</dbReference>
<proteinExistence type="inferred from homology"/>
<keyword evidence="5" id="KW-0808">Transferase</keyword>
<dbReference type="PANTHER" id="PTHR22976:SF2">
    <property type="entry name" value="BIOTIN SYNTHASE, MITOCHONDRIAL"/>
    <property type="match status" value="1"/>
</dbReference>
<evidence type="ECO:0000256" key="5">
    <source>
        <dbReference type="ARBA" id="ARBA00022679"/>
    </source>
</evidence>
<dbReference type="CDD" id="cd01335">
    <property type="entry name" value="Radical_SAM"/>
    <property type="match status" value="1"/>
</dbReference>
<dbReference type="Pfam" id="PF04055">
    <property type="entry name" value="Radical_SAM"/>
    <property type="match status" value="1"/>
</dbReference>
<dbReference type="GO" id="GO:0004076">
    <property type="term" value="F:biotin synthase activity"/>
    <property type="evidence" value="ECO:0007669"/>
    <property type="project" value="UniProtKB-EC"/>
</dbReference>
<keyword evidence="10 13" id="KW-0408">Iron</keyword>
<name>A0AAD7U8Y8_9STRA</name>
<reference evidence="15" key="1">
    <citation type="submission" date="2023-01" db="EMBL/GenBank/DDBJ databases">
        <title>Metagenome sequencing of chrysophaentin producing Chrysophaeum taylorii.</title>
        <authorList>
            <person name="Davison J."/>
            <person name="Bewley C."/>
        </authorList>
    </citation>
    <scope>NUCLEOTIDE SEQUENCE</scope>
    <source>
        <strain evidence="15">NIES-1699</strain>
    </source>
</reference>
<evidence type="ECO:0000256" key="12">
    <source>
        <dbReference type="ARBA" id="ARBA00034078"/>
    </source>
</evidence>
<accession>A0AAD7U8Y8</accession>
<keyword evidence="4 13" id="KW-0004">4Fe-4S</keyword>
<keyword evidence="6 13" id="KW-0949">S-adenosyl-L-methionine</keyword>
<evidence type="ECO:0000259" key="14">
    <source>
        <dbReference type="PROSITE" id="PS51918"/>
    </source>
</evidence>
<dbReference type="SFLD" id="SFLDF00272">
    <property type="entry name" value="biotin_synthase"/>
    <property type="match status" value="1"/>
</dbReference>
<dbReference type="AlphaFoldDB" id="A0AAD7U8Y8"/>
<evidence type="ECO:0000256" key="1">
    <source>
        <dbReference type="ARBA" id="ARBA00004942"/>
    </source>
</evidence>
<keyword evidence="9" id="KW-0093">Biotin biosynthesis</keyword>
<evidence type="ECO:0000313" key="16">
    <source>
        <dbReference type="Proteomes" id="UP001230188"/>
    </source>
</evidence>
<dbReference type="HAMAP" id="MF_01694">
    <property type="entry name" value="BioB"/>
    <property type="match status" value="1"/>
</dbReference>
<dbReference type="SUPFAM" id="SSF102114">
    <property type="entry name" value="Radical SAM enzymes"/>
    <property type="match status" value="1"/>
</dbReference>
<dbReference type="InterPro" id="IPR013785">
    <property type="entry name" value="Aldolase_TIM"/>
</dbReference>
<dbReference type="Pfam" id="PF06968">
    <property type="entry name" value="BATS"/>
    <property type="match status" value="1"/>
</dbReference>
<dbReference type="InterPro" id="IPR002684">
    <property type="entry name" value="Biotin_synth/BioAB"/>
</dbReference>
<keyword evidence="8 13" id="KW-0479">Metal-binding</keyword>
<protein>
    <recommendedName>
        <fullName evidence="3">biotin synthase</fullName>
        <ecNumber evidence="3">2.8.1.6</ecNumber>
    </recommendedName>
</protein>
<feature type="binding site" evidence="13">
    <location>
        <position position="114"/>
    </location>
    <ligand>
        <name>[4Fe-4S] cluster</name>
        <dbReference type="ChEBI" id="CHEBI:49883"/>
        <note>4Fe-4S-S-AdoMet</note>
    </ligand>
</feature>
<dbReference type="SFLD" id="SFLDG01060">
    <property type="entry name" value="BATS_domain_containing"/>
    <property type="match status" value="1"/>
</dbReference>
<feature type="binding site" evidence="13">
    <location>
        <position position="247"/>
    </location>
    <ligand>
        <name>[2Fe-2S] cluster</name>
        <dbReference type="ChEBI" id="CHEBI:190135"/>
    </ligand>
</feature>
<feature type="binding site" evidence="13">
    <location>
        <position position="187"/>
    </location>
    <ligand>
        <name>[2Fe-2S] cluster</name>
        <dbReference type="ChEBI" id="CHEBI:190135"/>
    </ligand>
</feature>
<evidence type="ECO:0000256" key="8">
    <source>
        <dbReference type="ARBA" id="ARBA00022723"/>
    </source>
</evidence>
<organism evidence="15 16">
    <name type="scientific">Chrysophaeum taylorii</name>
    <dbReference type="NCBI Taxonomy" id="2483200"/>
    <lineage>
        <taxon>Eukaryota</taxon>
        <taxon>Sar</taxon>
        <taxon>Stramenopiles</taxon>
        <taxon>Ochrophyta</taxon>
        <taxon>Pelagophyceae</taxon>
        <taxon>Pelagomonadales</taxon>
        <taxon>Pelagomonadaceae</taxon>
        <taxon>Chrysophaeum</taxon>
    </lineage>
</organism>
<evidence type="ECO:0000256" key="3">
    <source>
        <dbReference type="ARBA" id="ARBA00012236"/>
    </source>
</evidence>
<dbReference type="SMART" id="SM00876">
    <property type="entry name" value="BATS"/>
    <property type="match status" value="1"/>
</dbReference>
<comment type="caution">
    <text evidence="15">The sequence shown here is derived from an EMBL/GenBank/DDBJ whole genome shotgun (WGS) entry which is preliminary data.</text>
</comment>
<dbReference type="GO" id="GO:0051537">
    <property type="term" value="F:2 iron, 2 sulfur cluster binding"/>
    <property type="evidence" value="ECO:0007669"/>
    <property type="project" value="UniProtKB-KW"/>
</dbReference>
<dbReference type="NCBIfam" id="TIGR00433">
    <property type="entry name" value="bioB"/>
    <property type="match status" value="1"/>
</dbReference>
<dbReference type="GO" id="GO:0046872">
    <property type="term" value="F:metal ion binding"/>
    <property type="evidence" value="ECO:0007669"/>
    <property type="project" value="UniProtKB-KW"/>
</dbReference>
<dbReference type="PIRSF" id="PIRSF001619">
    <property type="entry name" value="Biotin_synth"/>
    <property type="match status" value="1"/>
</dbReference>
<dbReference type="InterPro" id="IPR010722">
    <property type="entry name" value="BATS_dom"/>
</dbReference>
<evidence type="ECO:0000256" key="13">
    <source>
        <dbReference type="PIRSR" id="PIRSR001619-1"/>
    </source>
</evidence>
<dbReference type="Proteomes" id="UP001230188">
    <property type="component" value="Unassembled WGS sequence"/>
</dbReference>
<evidence type="ECO:0000256" key="9">
    <source>
        <dbReference type="ARBA" id="ARBA00022756"/>
    </source>
</evidence>
<gene>
    <name evidence="15" type="ORF">CTAYLR_001903</name>
</gene>
<dbReference type="EC" id="2.8.1.6" evidence="3"/>
<evidence type="ECO:0000256" key="2">
    <source>
        <dbReference type="ARBA" id="ARBA00010765"/>
    </source>
</evidence>
<feature type="binding site" evidence="13">
    <location>
        <position position="117"/>
    </location>
    <ligand>
        <name>[4Fe-4S] cluster</name>
        <dbReference type="ChEBI" id="CHEBI:49883"/>
        <note>4Fe-4S-S-AdoMet</note>
    </ligand>
</feature>
<evidence type="ECO:0000256" key="4">
    <source>
        <dbReference type="ARBA" id="ARBA00022485"/>
    </source>
</evidence>
<feature type="binding site" evidence="13">
    <location>
        <position position="154"/>
    </location>
    <ligand>
        <name>[2Fe-2S] cluster</name>
        <dbReference type="ChEBI" id="CHEBI:190135"/>
    </ligand>
</feature>
<dbReference type="InterPro" id="IPR024177">
    <property type="entry name" value="Biotin_synthase"/>
</dbReference>
<dbReference type="InterPro" id="IPR007197">
    <property type="entry name" value="rSAM"/>
</dbReference>
<dbReference type="InterPro" id="IPR058240">
    <property type="entry name" value="rSAM_sf"/>
</dbReference>
<dbReference type="SFLD" id="SFLDS00029">
    <property type="entry name" value="Radical_SAM"/>
    <property type="match status" value="1"/>
</dbReference>
<evidence type="ECO:0000313" key="15">
    <source>
        <dbReference type="EMBL" id="KAJ8600084.1"/>
    </source>
</evidence>
<evidence type="ECO:0000256" key="6">
    <source>
        <dbReference type="ARBA" id="ARBA00022691"/>
    </source>
</evidence>
<comment type="pathway">
    <text evidence="1">Cofactor biosynthesis; biotin biosynthesis; biotin from 7,8-diaminononanoate: step 2/2.</text>
</comment>
<dbReference type="GO" id="GO:0005739">
    <property type="term" value="C:mitochondrion"/>
    <property type="evidence" value="ECO:0007669"/>
    <property type="project" value="TreeGrafter"/>
</dbReference>
<evidence type="ECO:0000256" key="7">
    <source>
        <dbReference type="ARBA" id="ARBA00022714"/>
    </source>
</evidence>